<dbReference type="Gene3D" id="1.20.1740.10">
    <property type="entry name" value="Amino acid/polyamine transporter I"/>
    <property type="match status" value="1"/>
</dbReference>
<protein>
    <submittedName>
        <fullName evidence="7">Amino acid permease-associated region</fullName>
    </submittedName>
</protein>
<dbReference type="AlphaFoldDB" id="A0A1Z4V6B3"/>
<dbReference type="EMBL" id="AP018316">
    <property type="protein sequence ID" value="BAZ86963.1"/>
    <property type="molecule type" value="Genomic_DNA"/>
</dbReference>
<proteinExistence type="predicted"/>
<organism evidence="7 8">
    <name type="scientific">Dolichospermum compactum NIES-806</name>
    <dbReference type="NCBI Taxonomy" id="1973481"/>
    <lineage>
        <taxon>Bacteria</taxon>
        <taxon>Bacillati</taxon>
        <taxon>Cyanobacteriota</taxon>
        <taxon>Cyanophyceae</taxon>
        <taxon>Nostocales</taxon>
        <taxon>Aphanizomenonaceae</taxon>
        <taxon>Dolichospermum</taxon>
        <taxon>Dolichospermum compactum</taxon>
    </lineage>
</organism>
<evidence type="ECO:0000256" key="2">
    <source>
        <dbReference type="ARBA" id="ARBA00022692"/>
    </source>
</evidence>
<dbReference type="Proteomes" id="UP000218702">
    <property type="component" value="Chromosome"/>
</dbReference>
<dbReference type="GO" id="GO:0016020">
    <property type="term" value="C:membrane"/>
    <property type="evidence" value="ECO:0007669"/>
    <property type="project" value="UniProtKB-SubCell"/>
</dbReference>
<gene>
    <name evidence="7" type="ORF">NIES806_31810</name>
</gene>
<dbReference type="GO" id="GO:0055085">
    <property type="term" value="P:transmembrane transport"/>
    <property type="evidence" value="ECO:0007669"/>
    <property type="project" value="InterPro"/>
</dbReference>
<evidence type="ECO:0000313" key="7">
    <source>
        <dbReference type="EMBL" id="BAZ86963.1"/>
    </source>
</evidence>
<feature type="transmembrane region" description="Helical" evidence="5">
    <location>
        <begin position="409"/>
        <end position="427"/>
    </location>
</feature>
<evidence type="ECO:0000256" key="3">
    <source>
        <dbReference type="ARBA" id="ARBA00022989"/>
    </source>
</evidence>
<feature type="transmembrane region" description="Helical" evidence="5">
    <location>
        <begin position="89"/>
        <end position="114"/>
    </location>
</feature>
<feature type="transmembrane region" description="Helical" evidence="5">
    <location>
        <begin position="287"/>
        <end position="312"/>
    </location>
</feature>
<comment type="subcellular location">
    <subcellularLocation>
        <location evidence="1">Membrane</location>
        <topology evidence="1">Multi-pass membrane protein</topology>
    </subcellularLocation>
</comment>
<evidence type="ECO:0000256" key="5">
    <source>
        <dbReference type="SAM" id="Phobius"/>
    </source>
</evidence>
<name>A0A1Z4V6B3_9CYAN</name>
<evidence type="ECO:0000256" key="4">
    <source>
        <dbReference type="ARBA" id="ARBA00023136"/>
    </source>
</evidence>
<feature type="transmembrane region" description="Helical" evidence="5">
    <location>
        <begin position="233"/>
        <end position="256"/>
    </location>
</feature>
<feature type="transmembrane region" description="Helical" evidence="5">
    <location>
        <begin position="46"/>
        <end position="68"/>
    </location>
</feature>
<dbReference type="PIRSF" id="PIRSF006060">
    <property type="entry name" value="AA_transporter"/>
    <property type="match status" value="1"/>
</dbReference>
<dbReference type="InterPro" id="IPR004841">
    <property type="entry name" value="AA-permease/SLC12A_dom"/>
</dbReference>
<keyword evidence="3 5" id="KW-1133">Transmembrane helix</keyword>
<feature type="domain" description="Amino acid permease/ SLC12A" evidence="6">
    <location>
        <begin position="21"/>
        <end position="414"/>
    </location>
</feature>
<dbReference type="KEGG" id="dcm:NIES806_31810"/>
<feature type="transmembrane region" description="Helical" evidence="5">
    <location>
        <begin position="16"/>
        <end position="40"/>
    </location>
</feature>
<dbReference type="PANTHER" id="PTHR42770">
    <property type="entry name" value="AMINO ACID TRANSPORTER-RELATED"/>
    <property type="match status" value="1"/>
</dbReference>
<dbReference type="Pfam" id="PF00324">
    <property type="entry name" value="AA_permease"/>
    <property type="match status" value="1"/>
</dbReference>
<sequence>MLNENPPKQLKRELDWLSAAIMGLASVIGAGIFVSIGLAAEISGSAAIAALIVAGLLAACNSLNLAQLAVNHPVSGGIYEYGYKYLTPWLGFTGGWIYLLSKTAVAATAALGFSGYLLNNLGMTDAGILVPVAETAVFAIAFIVLGGMRSSKISTIVVVSITILSLLCLIIVGFFFCFSHGFEKLTFSGTNSHNWTINFLQSVALMFVSYNGAARISMVGEEIIDPKKSIPRAIIFTIIATMLLYICVAVVSLGSIGADAFAEATRVNAAPLKAVADSFGIPFVSNFLAVGAVTSMLSILLTTVLGVSRLLLAMARRGDMPSFFTKLNSAGTTPDLAVIAVGIIIALLVFIGDVKVTWSFGTFGALYRSAIVSLAALQISNEERLYPKWISWLSFWSSLLLGFCIEWRYWLIGIGLIGIGLIWHFTANCHQTWNKNPTPNPLPVSDEGAKM</sequence>
<evidence type="ECO:0000313" key="8">
    <source>
        <dbReference type="Proteomes" id="UP000218702"/>
    </source>
</evidence>
<keyword evidence="8" id="KW-1185">Reference proteome</keyword>
<keyword evidence="4 5" id="KW-0472">Membrane</keyword>
<feature type="transmembrane region" description="Helical" evidence="5">
    <location>
        <begin position="195"/>
        <end position="213"/>
    </location>
</feature>
<feature type="transmembrane region" description="Helical" evidence="5">
    <location>
        <begin position="333"/>
        <end position="352"/>
    </location>
</feature>
<dbReference type="InterPro" id="IPR050367">
    <property type="entry name" value="APC_superfamily"/>
</dbReference>
<dbReference type="PANTHER" id="PTHR42770:SF7">
    <property type="entry name" value="MEMBRANE PROTEIN"/>
    <property type="match status" value="1"/>
</dbReference>
<feature type="transmembrane region" description="Helical" evidence="5">
    <location>
        <begin position="126"/>
        <end position="146"/>
    </location>
</feature>
<accession>A0A1Z4V6B3</accession>
<dbReference type="RefSeq" id="WP_231939858.1">
    <property type="nucleotide sequence ID" value="NZ_AP018316.1"/>
</dbReference>
<evidence type="ECO:0000256" key="1">
    <source>
        <dbReference type="ARBA" id="ARBA00004141"/>
    </source>
</evidence>
<keyword evidence="2 5" id="KW-0812">Transmembrane</keyword>
<evidence type="ECO:0000259" key="6">
    <source>
        <dbReference type="Pfam" id="PF00324"/>
    </source>
</evidence>
<reference evidence="7 8" key="1">
    <citation type="submission" date="2017-06" db="EMBL/GenBank/DDBJ databases">
        <title>Genome sequencing of cyanobaciteial culture collection at National Institute for Environmental Studies (NIES).</title>
        <authorList>
            <person name="Hirose Y."/>
            <person name="Shimura Y."/>
            <person name="Fujisawa T."/>
            <person name="Nakamura Y."/>
            <person name="Kawachi M."/>
        </authorList>
    </citation>
    <scope>NUCLEOTIDE SEQUENCE [LARGE SCALE GENOMIC DNA]</scope>
    <source>
        <strain evidence="7 8">NIES-806</strain>
    </source>
</reference>
<feature type="transmembrane region" description="Helical" evidence="5">
    <location>
        <begin position="153"/>
        <end position="175"/>
    </location>
</feature>